<dbReference type="Gene3D" id="3.40.50.300">
    <property type="entry name" value="P-loop containing nucleotide triphosphate hydrolases"/>
    <property type="match status" value="1"/>
</dbReference>
<protein>
    <recommendedName>
        <fullName evidence="1">Sulfotransferase</fullName>
        <ecNumber evidence="1">2.8.2.-</ecNumber>
    </recommendedName>
</protein>
<dbReference type="EMBL" id="JAUUTY010000002">
    <property type="protein sequence ID" value="KAK1678387.1"/>
    <property type="molecule type" value="Genomic_DNA"/>
</dbReference>
<evidence type="ECO:0000313" key="3">
    <source>
        <dbReference type="EMBL" id="KAK1678387.1"/>
    </source>
</evidence>
<dbReference type="Pfam" id="PF00685">
    <property type="entry name" value="Sulfotransfer_1"/>
    <property type="match status" value="1"/>
</dbReference>
<evidence type="ECO:0000313" key="4">
    <source>
        <dbReference type="Proteomes" id="UP001231189"/>
    </source>
</evidence>
<keyword evidence="4" id="KW-1185">Reference proteome</keyword>
<accession>A0AAD8TAL3</accession>
<dbReference type="InterPro" id="IPR027417">
    <property type="entry name" value="P-loop_NTPase"/>
</dbReference>
<keyword evidence="1" id="KW-0808">Transferase</keyword>
<evidence type="ECO:0000259" key="2">
    <source>
        <dbReference type="Pfam" id="PF00685"/>
    </source>
</evidence>
<proteinExistence type="inferred from homology"/>
<dbReference type="InterPro" id="IPR000863">
    <property type="entry name" value="Sulfotransferase_dom"/>
</dbReference>
<dbReference type="AlphaFoldDB" id="A0AAD8TAL3"/>
<feature type="domain" description="Sulfotransferase" evidence="2">
    <location>
        <begin position="2"/>
        <end position="55"/>
    </location>
</feature>
<sequence>MYWDTVKRWPEKVLFVRYKKILHDPTENIRRIAEFIECPFTVAEWAADMVYTSLVQTCKEPRNLVQ</sequence>
<comment type="similarity">
    <text evidence="1">Belongs to the sulfotransferase 1 family.</text>
</comment>
<organism evidence="3 4">
    <name type="scientific">Lolium multiflorum</name>
    <name type="common">Italian ryegrass</name>
    <name type="synonym">Lolium perenne subsp. multiflorum</name>
    <dbReference type="NCBI Taxonomy" id="4521"/>
    <lineage>
        <taxon>Eukaryota</taxon>
        <taxon>Viridiplantae</taxon>
        <taxon>Streptophyta</taxon>
        <taxon>Embryophyta</taxon>
        <taxon>Tracheophyta</taxon>
        <taxon>Spermatophyta</taxon>
        <taxon>Magnoliopsida</taxon>
        <taxon>Liliopsida</taxon>
        <taxon>Poales</taxon>
        <taxon>Poaceae</taxon>
        <taxon>BOP clade</taxon>
        <taxon>Pooideae</taxon>
        <taxon>Poodae</taxon>
        <taxon>Poeae</taxon>
        <taxon>Poeae Chloroplast Group 2 (Poeae type)</taxon>
        <taxon>Loliodinae</taxon>
        <taxon>Loliinae</taxon>
        <taxon>Lolium</taxon>
    </lineage>
</organism>
<reference evidence="3" key="1">
    <citation type="submission" date="2023-07" db="EMBL/GenBank/DDBJ databases">
        <title>A chromosome-level genome assembly of Lolium multiflorum.</title>
        <authorList>
            <person name="Chen Y."/>
            <person name="Copetti D."/>
            <person name="Kolliker R."/>
            <person name="Studer B."/>
        </authorList>
    </citation>
    <scope>NUCLEOTIDE SEQUENCE</scope>
    <source>
        <strain evidence="3">02402/16</strain>
        <tissue evidence="3">Leaf</tissue>
    </source>
</reference>
<dbReference type="Proteomes" id="UP001231189">
    <property type="component" value="Unassembled WGS sequence"/>
</dbReference>
<dbReference type="SUPFAM" id="SSF52540">
    <property type="entry name" value="P-loop containing nucleoside triphosphate hydrolases"/>
    <property type="match status" value="1"/>
</dbReference>
<comment type="caution">
    <text evidence="3">The sequence shown here is derived from an EMBL/GenBank/DDBJ whole genome shotgun (WGS) entry which is preliminary data.</text>
</comment>
<dbReference type="GO" id="GO:0008146">
    <property type="term" value="F:sulfotransferase activity"/>
    <property type="evidence" value="ECO:0007669"/>
    <property type="project" value="InterPro"/>
</dbReference>
<evidence type="ECO:0000256" key="1">
    <source>
        <dbReference type="RuleBase" id="RU361155"/>
    </source>
</evidence>
<gene>
    <name evidence="3" type="ORF">QYE76_039235</name>
</gene>
<dbReference type="EC" id="2.8.2.-" evidence="1"/>
<name>A0AAD8TAL3_LOLMU</name>